<gene>
    <name evidence="1" type="ORF">FRUB_05950</name>
</gene>
<evidence type="ECO:0000313" key="1">
    <source>
        <dbReference type="EMBL" id="OWK39387.1"/>
    </source>
</evidence>
<organism evidence="1 2">
    <name type="scientific">Fimbriiglobus ruber</name>
    <dbReference type="NCBI Taxonomy" id="1908690"/>
    <lineage>
        <taxon>Bacteria</taxon>
        <taxon>Pseudomonadati</taxon>
        <taxon>Planctomycetota</taxon>
        <taxon>Planctomycetia</taxon>
        <taxon>Gemmatales</taxon>
        <taxon>Gemmataceae</taxon>
        <taxon>Fimbriiglobus</taxon>
    </lineage>
</organism>
<name>A0A225DTE3_9BACT</name>
<accession>A0A225DTE3</accession>
<dbReference type="EMBL" id="NIDE01000010">
    <property type="protein sequence ID" value="OWK39387.1"/>
    <property type="molecule type" value="Genomic_DNA"/>
</dbReference>
<dbReference type="RefSeq" id="WP_161967679.1">
    <property type="nucleotide sequence ID" value="NZ_NIDE01000010.1"/>
</dbReference>
<keyword evidence="2" id="KW-1185">Reference proteome</keyword>
<dbReference type="AlphaFoldDB" id="A0A225DTE3"/>
<protein>
    <submittedName>
        <fullName evidence="1">Uncharacterized protein</fullName>
    </submittedName>
</protein>
<reference evidence="2" key="1">
    <citation type="submission" date="2017-06" db="EMBL/GenBank/DDBJ databases">
        <title>Genome analysis of Fimbriiglobus ruber SP5, the first member of the order Planctomycetales with confirmed chitinolytic capability.</title>
        <authorList>
            <person name="Ravin N.V."/>
            <person name="Rakitin A.L."/>
            <person name="Ivanova A.A."/>
            <person name="Beletsky A.V."/>
            <person name="Kulichevskaya I.S."/>
            <person name="Mardanov A.V."/>
            <person name="Dedysh S.N."/>
        </authorList>
    </citation>
    <scope>NUCLEOTIDE SEQUENCE [LARGE SCALE GENOMIC DNA]</scope>
    <source>
        <strain evidence="2">SP5</strain>
    </source>
</reference>
<proteinExistence type="predicted"/>
<comment type="caution">
    <text evidence="1">The sequence shown here is derived from an EMBL/GenBank/DDBJ whole genome shotgun (WGS) entry which is preliminary data.</text>
</comment>
<evidence type="ECO:0000313" key="2">
    <source>
        <dbReference type="Proteomes" id="UP000214646"/>
    </source>
</evidence>
<dbReference type="Proteomes" id="UP000214646">
    <property type="component" value="Unassembled WGS sequence"/>
</dbReference>
<sequence length="46" mass="4760">MLQPVGNGPVLDPGNRVQAVGPAVTTYYAWDAHNRLSAAEPVGGGR</sequence>